<sequence>MTIYGTSTYTHQYDNDGYPLSWHMVYENNGPVPATADYTVEYY</sequence>
<keyword evidence="2" id="KW-1185">Reference proteome</keyword>
<reference evidence="1 2" key="1">
    <citation type="submission" date="2024-02" db="EMBL/GenBank/DDBJ databases">
        <title>complete genome of Flavobacterium ginsenosidimutans Str. YTB16.</title>
        <authorList>
            <person name="Wang Q."/>
        </authorList>
    </citation>
    <scope>NUCLEOTIDE SEQUENCE [LARGE SCALE GENOMIC DNA]</scope>
    <source>
        <strain evidence="1 2">YTB16</strain>
    </source>
</reference>
<dbReference type="EMBL" id="CP147988">
    <property type="protein sequence ID" value="WXK50649.1"/>
    <property type="molecule type" value="Genomic_DNA"/>
</dbReference>
<proteinExistence type="predicted"/>
<dbReference type="RefSeq" id="WP_338840828.1">
    <property type="nucleotide sequence ID" value="NZ_CP147988.1"/>
</dbReference>
<name>A0ABZ2Q8H0_9FLAO</name>
<protein>
    <submittedName>
        <fullName evidence="1">Uncharacterized protein</fullName>
    </submittedName>
</protein>
<evidence type="ECO:0000313" key="2">
    <source>
        <dbReference type="Proteomes" id="UP001447857"/>
    </source>
</evidence>
<organism evidence="1 2">
    <name type="scientific">Flavobacterium ginsenosidimutans</name>
    <dbReference type="NCBI Taxonomy" id="687844"/>
    <lineage>
        <taxon>Bacteria</taxon>
        <taxon>Pseudomonadati</taxon>
        <taxon>Bacteroidota</taxon>
        <taxon>Flavobacteriia</taxon>
        <taxon>Flavobacteriales</taxon>
        <taxon>Flavobacteriaceae</taxon>
        <taxon>Flavobacterium</taxon>
    </lineage>
</organism>
<accession>A0ABZ2Q8H0</accession>
<gene>
    <name evidence="1" type="ORF">V6624_03215</name>
</gene>
<dbReference type="Proteomes" id="UP001447857">
    <property type="component" value="Chromosome"/>
</dbReference>
<evidence type="ECO:0000313" key="1">
    <source>
        <dbReference type="EMBL" id="WXK50649.1"/>
    </source>
</evidence>